<organism evidence="1 2">
    <name type="scientific">Acetomicrobium flavidum</name>
    <dbReference type="NCBI Taxonomy" id="49896"/>
    <lineage>
        <taxon>Bacteria</taxon>
        <taxon>Thermotogati</taxon>
        <taxon>Synergistota</taxon>
        <taxon>Synergistia</taxon>
        <taxon>Synergistales</taxon>
        <taxon>Acetomicrobiaceae</taxon>
        <taxon>Acetomicrobium</taxon>
    </lineage>
</organism>
<accession>A0ABY1JCQ2</accession>
<protein>
    <recommendedName>
        <fullName evidence="3">DUF4276 family protein</fullName>
    </recommendedName>
</protein>
<gene>
    <name evidence="1" type="ORF">SAMN05444368_0930</name>
</gene>
<reference evidence="1 2" key="1">
    <citation type="submission" date="2016-11" db="EMBL/GenBank/DDBJ databases">
        <authorList>
            <person name="Varghese N."/>
            <person name="Submissions S."/>
        </authorList>
    </citation>
    <scope>NUCLEOTIDE SEQUENCE [LARGE SCALE GENOMIC DNA]</scope>
    <source>
        <strain evidence="1 2">DSM 20664</strain>
    </source>
</reference>
<evidence type="ECO:0000313" key="1">
    <source>
        <dbReference type="EMBL" id="SIN66552.1"/>
    </source>
</evidence>
<dbReference type="Proteomes" id="UP000185093">
    <property type="component" value="Unassembled WGS sequence"/>
</dbReference>
<evidence type="ECO:0008006" key="3">
    <source>
        <dbReference type="Google" id="ProtNLM"/>
    </source>
</evidence>
<keyword evidence="2" id="KW-1185">Reference proteome</keyword>
<sequence length="185" mass="21136">MHDAKGKFAFLCEGSNDVLVVKSIIRQLMPDGVFAMTKQLGGVNRLLKEAVSVARKLIAKGYVVVVVYDEADEKDDKAIEELEGPSLIVAPAKRKIEAWLLADGDAVYRASGLTFRGPFPTDLIEDPKYAFLHHFHRAVRERKRSYIFRERDFFKATLLYWDVGRARQHNESLNELCRKIDALKR</sequence>
<comment type="caution">
    <text evidence="1">The sequence shown here is derived from an EMBL/GenBank/DDBJ whole genome shotgun (WGS) entry which is preliminary data.</text>
</comment>
<dbReference type="RefSeq" id="WP_074199428.1">
    <property type="nucleotide sequence ID" value="NZ_FSQZ01000001.1"/>
</dbReference>
<evidence type="ECO:0000313" key="2">
    <source>
        <dbReference type="Proteomes" id="UP000185093"/>
    </source>
</evidence>
<dbReference type="EMBL" id="FSQZ01000001">
    <property type="protein sequence ID" value="SIN66552.1"/>
    <property type="molecule type" value="Genomic_DNA"/>
</dbReference>
<name>A0ABY1JCQ2_9BACT</name>
<proteinExistence type="predicted"/>